<dbReference type="InterPro" id="IPR004370">
    <property type="entry name" value="4-OT-like_dom"/>
</dbReference>
<dbReference type="InterPro" id="IPR014347">
    <property type="entry name" value="Tautomerase/MIF_sf"/>
</dbReference>
<evidence type="ECO:0000313" key="4">
    <source>
        <dbReference type="EMBL" id="VYU70356.1"/>
    </source>
</evidence>
<evidence type="ECO:0000256" key="2">
    <source>
        <dbReference type="ARBA" id="ARBA00023235"/>
    </source>
</evidence>
<proteinExistence type="inferred from homology"/>
<keyword evidence="2 4" id="KW-0413">Isomerase</keyword>
<organism evidence="4">
    <name type="scientific">Paraprevotella clara</name>
    <dbReference type="NCBI Taxonomy" id="454154"/>
    <lineage>
        <taxon>Bacteria</taxon>
        <taxon>Pseudomonadati</taxon>
        <taxon>Bacteroidota</taxon>
        <taxon>Bacteroidia</taxon>
        <taxon>Bacteroidales</taxon>
        <taxon>Prevotellaceae</taxon>
        <taxon>Paraprevotella</taxon>
    </lineage>
</organism>
<evidence type="ECO:0000259" key="3">
    <source>
        <dbReference type="Pfam" id="PF01361"/>
    </source>
</evidence>
<dbReference type="Gene3D" id="3.30.429.10">
    <property type="entry name" value="Macrophage Migration Inhibitory Factor"/>
    <property type="match status" value="1"/>
</dbReference>
<dbReference type="EMBL" id="CACRUT010000034">
    <property type="protein sequence ID" value="VYU70356.1"/>
    <property type="molecule type" value="Genomic_DNA"/>
</dbReference>
<reference evidence="4" key="1">
    <citation type="submission" date="2019-11" db="EMBL/GenBank/DDBJ databases">
        <authorList>
            <person name="Feng L."/>
        </authorList>
    </citation>
    <scope>NUCLEOTIDE SEQUENCE</scope>
    <source>
        <strain evidence="4">PclaraLFYP37</strain>
    </source>
</reference>
<dbReference type="AlphaFoldDB" id="A0A6N3H0Z2"/>
<dbReference type="PANTHER" id="PTHR35530:SF1">
    <property type="entry name" value="2-HYDROXYMUCONATE TAUTOMERASE"/>
    <property type="match status" value="1"/>
</dbReference>
<name>A0A6N3H0Z2_9BACT</name>
<dbReference type="RefSeq" id="WP_412442836.1">
    <property type="nucleotide sequence ID" value="NZ_CACRUT010000034.1"/>
</dbReference>
<dbReference type="NCBIfam" id="NF041920">
    <property type="entry name" value="DmpI"/>
    <property type="match status" value="1"/>
</dbReference>
<sequence>MPSITMELVRMSKEKKAQLVKEVTESTSRITGLPQQAIFVFIKENEPDNVGVGGVLLPDMNK</sequence>
<dbReference type="PANTHER" id="PTHR35530">
    <property type="entry name" value="TAUTOMERASE-RELATED"/>
    <property type="match status" value="1"/>
</dbReference>
<dbReference type="SUPFAM" id="SSF55331">
    <property type="entry name" value="Tautomerase/MIF"/>
    <property type="match status" value="1"/>
</dbReference>
<evidence type="ECO:0000256" key="1">
    <source>
        <dbReference type="ARBA" id="ARBA00006723"/>
    </source>
</evidence>
<feature type="domain" description="4-oxalocrotonate tautomerase-like" evidence="3">
    <location>
        <begin position="10"/>
        <end position="57"/>
    </location>
</feature>
<dbReference type="EC" id="5.3.2.6" evidence="4"/>
<gene>
    <name evidence="4" type="primary">ywhB</name>
    <name evidence="4" type="ORF">PCLFYP37_00760</name>
</gene>
<dbReference type="GO" id="GO:0016853">
    <property type="term" value="F:isomerase activity"/>
    <property type="evidence" value="ECO:0007669"/>
    <property type="project" value="UniProtKB-KW"/>
</dbReference>
<protein>
    <submittedName>
        <fullName evidence="4">2-hydroxymuconate tautomerase</fullName>
        <ecNumber evidence="4">5.3.2.6</ecNumber>
    </submittedName>
</protein>
<dbReference type="Pfam" id="PF01361">
    <property type="entry name" value="Tautomerase"/>
    <property type="match status" value="1"/>
</dbReference>
<comment type="similarity">
    <text evidence="1">Belongs to the 4-oxalocrotonate tautomerase family.</text>
</comment>
<accession>A0A6N3H0Z2</accession>